<proteinExistence type="predicted"/>
<sequence length="143" mass="16224">MDDWYWIVSETGLVLDVAGRGKQPGTPVTLYTLNNENNPFNQLWKIDCQYIVSKQTGFVLTLSNCPIRDPTFVIKPKDLNDKGQRWTYDSTNFTLTCGLPFYVATVLDAVIGDPKALGVKHLGNQVPKEQKWIFVKCSGFEYK</sequence>
<dbReference type="Proteomes" id="UP000789831">
    <property type="component" value="Unassembled WGS sequence"/>
</dbReference>
<keyword evidence="2" id="KW-1185">Reference proteome</keyword>
<evidence type="ECO:0000313" key="2">
    <source>
        <dbReference type="Proteomes" id="UP000789831"/>
    </source>
</evidence>
<dbReference type="InterPro" id="IPR035992">
    <property type="entry name" value="Ricin_B-like_lectins"/>
</dbReference>
<dbReference type="EMBL" id="CAJVPL010003746">
    <property type="protein sequence ID" value="CAG8637763.1"/>
    <property type="molecule type" value="Genomic_DNA"/>
</dbReference>
<accession>A0A9N9DJ94</accession>
<dbReference type="AlphaFoldDB" id="A0A9N9DJ94"/>
<evidence type="ECO:0000313" key="1">
    <source>
        <dbReference type="EMBL" id="CAG8637763.1"/>
    </source>
</evidence>
<dbReference type="Gene3D" id="2.80.10.50">
    <property type="match status" value="1"/>
</dbReference>
<dbReference type="OrthoDB" id="9895617at2759"/>
<organism evidence="1 2">
    <name type="scientific">Ambispora gerdemannii</name>
    <dbReference type="NCBI Taxonomy" id="144530"/>
    <lineage>
        <taxon>Eukaryota</taxon>
        <taxon>Fungi</taxon>
        <taxon>Fungi incertae sedis</taxon>
        <taxon>Mucoromycota</taxon>
        <taxon>Glomeromycotina</taxon>
        <taxon>Glomeromycetes</taxon>
        <taxon>Archaeosporales</taxon>
        <taxon>Ambisporaceae</taxon>
        <taxon>Ambispora</taxon>
    </lineage>
</organism>
<comment type="caution">
    <text evidence="1">The sequence shown here is derived from an EMBL/GenBank/DDBJ whole genome shotgun (WGS) entry which is preliminary data.</text>
</comment>
<dbReference type="SUPFAM" id="SSF50370">
    <property type="entry name" value="Ricin B-like lectins"/>
    <property type="match status" value="1"/>
</dbReference>
<dbReference type="PROSITE" id="PS50231">
    <property type="entry name" value="RICIN_B_LECTIN"/>
    <property type="match status" value="1"/>
</dbReference>
<protein>
    <submittedName>
        <fullName evidence="1">12298_t:CDS:1</fullName>
    </submittedName>
</protein>
<name>A0A9N9DJ94_9GLOM</name>
<reference evidence="1" key="1">
    <citation type="submission" date="2021-06" db="EMBL/GenBank/DDBJ databases">
        <authorList>
            <person name="Kallberg Y."/>
            <person name="Tangrot J."/>
            <person name="Rosling A."/>
        </authorList>
    </citation>
    <scope>NUCLEOTIDE SEQUENCE</scope>
    <source>
        <strain evidence="1">MT106</strain>
    </source>
</reference>
<gene>
    <name evidence="1" type="ORF">AGERDE_LOCUS10829</name>
</gene>